<evidence type="ECO:0000313" key="2">
    <source>
        <dbReference type="Proteomes" id="UP001153331"/>
    </source>
</evidence>
<accession>A0ACC2IVP2</accession>
<gene>
    <name evidence="1" type="ORF">OPT61_g19</name>
</gene>
<dbReference type="Proteomes" id="UP001153331">
    <property type="component" value="Unassembled WGS sequence"/>
</dbReference>
<organism evidence="1 2">
    <name type="scientific">Boeremia exigua</name>
    <dbReference type="NCBI Taxonomy" id="749465"/>
    <lineage>
        <taxon>Eukaryota</taxon>
        <taxon>Fungi</taxon>
        <taxon>Dikarya</taxon>
        <taxon>Ascomycota</taxon>
        <taxon>Pezizomycotina</taxon>
        <taxon>Dothideomycetes</taxon>
        <taxon>Pleosporomycetidae</taxon>
        <taxon>Pleosporales</taxon>
        <taxon>Pleosporineae</taxon>
        <taxon>Didymellaceae</taxon>
        <taxon>Boeremia</taxon>
    </lineage>
</organism>
<sequence length="462" mass="52298">MEVEPRTWIELAETTIFRTLGKPTVANIQAILILGLYRSYNNQSGKTFLYLSLAVRMAFSLKLHKDDSNLSFIERESRRRLLWCLYTVDRLCAGGVPEYTLLPVNAIKVQLPSPEHNYKLDLPIETPFLQLEGANKSVLSIPALMLCLLNIRHRILQYAKHLLNTNSSPEASLDQFHAFEQELKKLNDFLPEELSFSVRAFQLRAFSPDRTTFLMYHIYFHHCHCELYRLLNPGYREALPQDIIDATTSSLVSHAQSKCLEHAVAIGEIIASTQDLVDSGPYVSDAAFFVVLYQASCAILYACHRDSPAYNMSADIARPYFCAFIGILRKLLIYFPRYVVFVKDIQNMLRSIEDPQAPLPIQRASGEVDFRIRQVSSEENSDDGLHPKNLQCNATNQNVESLPGTAQLYGPMDDDGFSGQALQSEPLLDSSWPSYVEDGYNDADLDQSVLWNWAALLGSDLL</sequence>
<comment type="caution">
    <text evidence="1">The sequence shown here is derived from an EMBL/GenBank/DDBJ whole genome shotgun (WGS) entry which is preliminary data.</text>
</comment>
<proteinExistence type="predicted"/>
<name>A0ACC2IVP2_9PLEO</name>
<reference evidence="1" key="1">
    <citation type="submission" date="2022-11" db="EMBL/GenBank/DDBJ databases">
        <title>Genome Sequence of Boeremia exigua.</title>
        <authorList>
            <person name="Buettner E."/>
        </authorList>
    </citation>
    <scope>NUCLEOTIDE SEQUENCE</scope>
    <source>
        <strain evidence="1">CU02</strain>
    </source>
</reference>
<dbReference type="EMBL" id="JAPHNI010000001">
    <property type="protein sequence ID" value="KAJ8119128.1"/>
    <property type="molecule type" value="Genomic_DNA"/>
</dbReference>
<evidence type="ECO:0000313" key="1">
    <source>
        <dbReference type="EMBL" id="KAJ8119128.1"/>
    </source>
</evidence>
<keyword evidence="2" id="KW-1185">Reference proteome</keyword>
<protein>
    <submittedName>
        <fullName evidence="1">Uncharacterized protein</fullName>
    </submittedName>
</protein>